<organism evidence="3 4">
    <name type="scientific">Elioraea tepida</name>
    <dbReference type="NCBI Taxonomy" id="2843330"/>
    <lineage>
        <taxon>Bacteria</taxon>
        <taxon>Pseudomonadati</taxon>
        <taxon>Pseudomonadota</taxon>
        <taxon>Alphaproteobacteria</taxon>
        <taxon>Acetobacterales</taxon>
        <taxon>Elioraeaceae</taxon>
        <taxon>Elioraea</taxon>
    </lineage>
</organism>
<feature type="domain" description="D-glutamate N-acetyltransferase-like C-terminal" evidence="1">
    <location>
        <begin position="132"/>
        <end position="328"/>
    </location>
</feature>
<evidence type="ECO:0000259" key="2">
    <source>
        <dbReference type="Pfam" id="PF17396"/>
    </source>
</evidence>
<evidence type="ECO:0000313" key="4">
    <source>
        <dbReference type="Proteomes" id="UP000694001"/>
    </source>
</evidence>
<reference evidence="3" key="1">
    <citation type="submission" date="2021-06" db="EMBL/GenBank/DDBJ databases">
        <title>Elioraea tepida, sp. nov., a moderately thermophilic aerobic anoxygenic phototrophic bacterium isolated from an alkaline siliceous hot spring mat community in Yellowstone National Park, WY, USA.</title>
        <authorList>
            <person name="Saini M.K."/>
            <person name="Yoshida S."/>
            <person name="Sebastian A."/>
            <person name="Hirose S."/>
            <person name="Hara E."/>
            <person name="Tamaki H."/>
            <person name="Soulier N.T."/>
            <person name="Albert I."/>
            <person name="Hanada S."/>
            <person name="Bryant D.A."/>
            <person name="Tank M."/>
        </authorList>
    </citation>
    <scope>NUCLEOTIDE SEQUENCE</scope>
    <source>
        <strain evidence="3">MS-P2</strain>
    </source>
</reference>
<dbReference type="KEGG" id="elio:KO353_04020"/>
<accession>A0A975YKY2</accession>
<dbReference type="InterPro" id="IPR035402">
    <property type="entry name" value="DgcN-like_N"/>
</dbReference>
<gene>
    <name evidence="3" type="ORF">KO353_04020</name>
</gene>
<evidence type="ECO:0000259" key="1">
    <source>
        <dbReference type="Pfam" id="PF07755"/>
    </source>
</evidence>
<dbReference type="PANTHER" id="PTHR40690:SF1">
    <property type="entry name" value="DUF1611 DOMAIN-CONTAINING PROTEIN"/>
    <property type="match status" value="1"/>
</dbReference>
<dbReference type="Pfam" id="PF17396">
    <property type="entry name" value="DUF1611_N"/>
    <property type="match status" value="1"/>
</dbReference>
<proteinExistence type="predicted"/>
<name>A0A975YKY2_9PROT</name>
<dbReference type="PANTHER" id="PTHR40690">
    <property type="entry name" value="GLL3100 PROTEIN"/>
    <property type="match status" value="1"/>
</dbReference>
<dbReference type="Proteomes" id="UP000694001">
    <property type="component" value="Chromosome"/>
</dbReference>
<dbReference type="NCBIfam" id="NF041892">
    <property type="entry name" value="DgcN"/>
    <property type="match status" value="1"/>
</dbReference>
<dbReference type="EMBL" id="CP076448">
    <property type="protein sequence ID" value="QXM26201.1"/>
    <property type="molecule type" value="Genomic_DNA"/>
</dbReference>
<feature type="domain" description="D-glutamate N-acetyltransferase-like N-terminal" evidence="2">
    <location>
        <begin position="41"/>
        <end position="125"/>
    </location>
</feature>
<dbReference type="InterPro" id="IPR035086">
    <property type="entry name" value="DgcN-like_C"/>
</dbReference>
<dbReference type="Pfam" id="PF07755">
    <property type="entry name" value="DUF1611"/>
    <property type="match status" value="1"/>
</dbReference>
<dbReference type="PIRSF" id="PIRSF026760">
    <property type="entry name" value="UCP026760"/>
    <property type="match status" value="1"/>
</dbReference>
<keyword evidence="4" id="KW-1185">Reference proteome</keyword>
<dbReference type="InterPro" id="IPR011669">
    <property type="entry name" value="DgcN-like"/>
</dbReference>
<dbReference type="AlphaFoldDB" id="A0A975YKY2"/>
<protein>
    <submittedName>
        <fullName evidence="3">DUF1611 domain-containing protein</fullName>
    </submittedName>
</protein>
<evidence type="ECO:0000313" key="3">
    <source>
        <dbReference type="EMBL" id="QXM26201.1"/>
    </source>
</evidence>
<sequence>MQIRTPYLIFLGDAHDQLAAKTGVAIAEWRRELCVGQLRLPGCQADAGLPDLTLEEAAAAGAKTFLIGTTTRGGRINEAWQQLMLRALELGLDIASGLHDRVADLPAVREAASLFHRAIHDVRTPHGPFPVGTGLRRPGKRVLTVGTDCSIGKMYTALALEREMKAAGMAATFRATGQTGILIAGSGIPLDAVVADFIAGAVETLCPANDPDHWDVIEGQATVLHPSYAGVTVGLVMGAQPDAMVMVHDPTRPTMRGLGDRPVPGIAETIEAHEACARVTNPRAKVVGISLNTSRLDEAAAMAEIARTADRFGLPTIDPARTGCGPIVSVLKGM</sequence>